<keyword evidence="2" id="KW-0949">S-adenosyl-L-methionine</keyword>
<proteinExistence type="predicted"/>
<dbReference type="SFLD" id="SFLDG01123">
    <property type="entry name" value="methyltransferase_(Class_B)"/>
    <property type="match status" value="1"/>
</dbReference>
<evidence type="ECO:0000259" key="7">
    <source>
        <dbReference type="PROSITE" id="PS51918"/>
    </source>
</evidence>
<dbReference type="EMBL" id="BSDE01000001">
    <property type="protein sequence ID" value="GLH71635.1"/>
    <property type="molecule type" value="Genomic_DNA"/>
</dbReference>
<dbReference type="PANTHER" id="PTHR43409">
    <property type="entry name" value="ANAEROBIC MAGNESIUM-PROTOPORPHYRIN IX MONOMETHYL ESTER CYCLASE-RELATED"/>
    <property type="match status" value="1"/>
</dbReference>
<dbReference type="Pfam" id="PF04055">
    <property type="entry name" value="Radical_SAM"/>
    <property type="match status" value="1"/>
</dbReference>
<keyword evidence="4" id="KW-0408">Iron</keyword>
<comment type="cofactor">
    <cofactor evidence="1">
        <name>[4Fe-4S] cluster</name>
        <dbReference type="ChEBI" id="CHEBI:49883"/>
    </cofactor>
</comment>
<keyword evidence="9" id="KW-1185">Reference proteome</keyword>
<dbReference type="PROSITE" id="PS51918">
    <property type="entry name" value="RADICAL_SAM"/>
    <property type="match status" value="1"/>
</dbReference>
<dbReference type="InterPro" id="IPR025274">
    <property type="entry name" value="DUF4070"/>
</dbReference>
<evidence type="ECO:0000256" key="4">
    <source>
        <dbReference type="ARBA" id="ARBA00023004"/>
    </source>
</evidence>
<dbReference type="SUPFAM" id="SSF102114">
    <property type="entry name" value="Radical SAM enzymes"/>
    <property type="match status" value="1"/>
</dbReference>
<evidence type="ECO:0000256" key="5">
    <source>
        <dbReference type="ARBA" id="ARBA00023014"/>
    </source>
</evidence>
<sequence length="588" mass="66840">MVYPEGDDLGIKALLVYPEMPTTYWSMRYALPFLGRKAALPPLGLLTVAAMLPPEWELRLIDLNVERLDRKDIESADLVLTSAMLVQRPSFDALVQLCRQVGKPLVAGGPYPTSCHAQIEGVDHFVLGEAEVNLPAFLEDFKRGEAKPCYADPSHPDLARTPPPRFDLLKRRKYAGAALQYSRGCPHHCEFCDIVELFGHRPRTKSPAQFLSELDGLFDAGWRGSLFVVDDNFIGNRVEVRRLLPELARWQAEHHFPFSFYTEASLDLAADEALMDDMVRAGFNMVFVGIETPDSATLDAIGKRQNCHTDLLANVHAIQAKGLEVSGGFIVGFDGDRDDIFDRQIRFIHEAAIPTAMVGLLTALPKTKLHARLASEGRLLALSPGGNNTHDLDLNFVPRMNLQALRAGYKRVLSDVYRPSRYFARCLGLIRQMKHRKLISRRIRWPELRAFIHSLVRQTCSRYVVSYWTFLLRALWLRPLLAAEIVTMAVKGHHFITLTRSLMELERFKERLDQSRRDLEERLRRVLQDKTEGLAAWKARRDRLVARARARCNRLNPDFRQGALQAFEAFRIRVEALWEPSGAATSRP</sequence>
<dbReference type="InterPro" id="IPR006638">
    <property type="entry name" value="Elp3/MiaA/NifB-like_rSAM"/>
</dbReference>
<evidence type="ECO:0000256" key="6">
    <source>
        <dbReference type="SAM" id="Coils"/>
    </source>
</evidence>
<keyword evidence="6" id="KW-0175">Coiled coil</keyword>
<protein>
    <submittedName>
        <fullName evidence="8">B12-binding domain-containing radical SAM protein</fullName>
    </submittedName>
</protein>
<dbReference type="InterPro" id="IPR058240">
    <property type="entry name" value="rSAM_sf"/>
</dbReference>
<comment type="caution">
    <text evidence="8">The sequence shown here is derived from an EMBL/GenBank/DDBJ whole genome shotgun (WGS) entry which is preliminary data.</text>
</comment>
<dbReference type="CDD" id="cd01335">
    <property type="entry name" value="Radical_SAM"/>
    <property type="match status" value="1"/>
</dbReference>
<dbReference type="SFLD" id="SFLDS00029">
    <property type="entry name" value="Radical_SAM"/>
    <property type="match status" value="1"/>
</dbReference>
<dbReference type="InterPro" id="IPR051198">
    <property type="entry name" value="BchE-like"/>
</dbReference>
<dbReference type="Gene3D" id="3.40.50.280">
    <property type="entry name" value="Cobalamin-binding domain"/>
    <property type="match status" value="1"/>
</dbReference>
<keyword evidence="5" id="KW-0411">Iron-sulfur</keyword>
<accession>A0ABQ5Q9Y0</accession>
<dbReference type="Gene3D" id="3.80.30.20">
    <property type="entry name" value="tm_1862 like domain"/>
    <property type="match status" value="1"/>
</dbReference>
<dbReference type="Proteomes" id="UP001165069">
    <property type="component" value="Unassembled WGS sequence"/>
</dbReference>
<evidence type="ECO:0000313" key="9">
    <source>
        <dbReference type="Proteomes" id="UP001165069"/>
    </source>
</evidence>
<dbReference type="Pfam" id="PF02310">
    <property type="entry name" value="B12-binding"/>
    <property type="match status" value="1"/>
</dbReference>
<dbReference type="PANTHER" id="PTHR43409:SF3">
    <property type="entry name" value="HYPOTHETICAL METHYLTRANSFERASE"/>
    <property type="match status" value="1"/>
</dbReference>
<dbReference type="InterPro" id="IPR034530">
    <property type="entry name" value="HpnP-like"/>
</dbReference>
<evidence type="ECO:0000313" key="8">
    <source>
        <dbReference type="EMBL" id="GLH71635.1"/>
    </source>
</evidence>
<dbReference type="SFLD" id="SFLDG01082">
    <property type="entry name" value="B12-binding_domain_containing"/>
    <property type="match status" value="1"/>
</dbReference>
<evidence type="ECO:0000256" key="2">
    <source>
        <dbReference type="ARBA" id="ARBA00022691"/>
    </source>
</evidence>
<dbReference type="InterPro" id="IPR006158">
    <property type="entry name" value="Cobalamin-bd"/>
</dbReference>
<keyword evidence="3" id="KW-0479">Metal-binding</keyword>
<evidence type="ECO:0000256" key="1">
    <source>
        <dbReference type="ARBA" id="ARBA00001966"/>
    </source>
</evidence>
<name>A0ABQ5Q9Y0_9BACT</name>
<feature type="domain" description="Radical SAM core" evidence="7">
    <location>
        <begin position="169"/>
        <end position="415"/>
    </location>
</feature>
<dbReference type="InterPro" id="IPR007197">
    <property type="entry name" value="rSAM"/>
</dbReference>
<dbReference type="SFLD" id="SFLDF00303">
    <property type="entry name" value="hopanoid_C2-methyltransferase"/>
    <property type="match status" value="1"/>
</dbReference>
<feature type="coiled-coil region" evidence="6">
    <location>
        <begin position="498"/>
        <end position="529"/>
    </location>
</feature>
<dbReference type="InterPro" id="IPR023404">
    <property type="entry name" value="rSAM_horseshoe"/>
</dbReference>
<dbReference type="Pfam" id="PF13282">
    <property type="entry name" value="DUF4070"/>
    <property type="match status" value="1"/>
</dbReference>
<organism evidence="8 9">
    <name type="scientific">Geothrix limicola</name>
    <dbReference type="NCBI Taxonomy" id="2927978"/>
    <lineage>
        <taxon>Bacteria</taxon>
        <taxon>Pseudomonadati</taxon>
        <taxon>Acidobacteriota</taxon>
        <taxon>Holophagae</taxon>
        <taxon>Holophagales</taxon>
        <taxon>Holophagaceae</taxon>
        <taxon>Geothrix</taxon>
    </lineage>
</organism>
<evidence type="ECO:0000256" key="3">
    <source>
        <dbReference type="ARBA" id="ARBA00022723"/>
    </source>
</evidence>
<dbReference type="InterPro" id="IPR034466">
    <property type="entry name" value="Methyltransferase_Class_B"/>
</dbReference>
<dbReference type="SMART" id="SM00729">
    <property type="entry name" value="Elp3"/>
    <property type="match status" value="1"/>
</dbReference>
<gene>
    <name evidence="8" type="ORF">GETHLI_01370</name>
</gene>
<reference evidence="8 9" key="1">
    <citation type="journal article" date="2023" name="Antonie Van Leeuwenhoek">
        <title>Mesoterricola silvestris gen. nov., sp. nov., Mesoterricola sediminis sp. nov., Geothrix oryzae sp. nov., Geothrix edaphica sp. nov., Geothrix rubra sp. nov., and Geothrix limicola sp. nov., six novel members of Acidobacteriota isolated from soils.</title>
        <authorList>
            <person name="Itoh H."/>
            <person name="Sugisawa Y."/>
            <person name="Mise K."/>
            <person name="Xu Z."/>
            <person name="Kuniyasu M."/>
            <person name="Ushijima N."/>
            <person name="Kawano K."/>
            <person name="Kobayashi E."/>
            <person name="Shiratori Y."/>
            <person name="Masuda Y."/>
            <person name="Senoo K."/>
        </authorList>
    </citation>
    <scope>NUCLEOTIDE SEQUENCE [LARGE SCALE GENOMIC DNA]</scope>
    <source>
        <strain evidence="8 9">Red804</strain>
    </source>
</reference>